<dbReference type="EC" id="6.1.1.9" evidence="7"/>
<dbReference type="AlphaFoldDB" id="A0A3B0QCB4"/>
<dbReference type="InterPro" id="IPR002300">
    <property type="entry name" value="aa-tRNA-synth_Ia"/>
</dbReference>
<keyword evidence="1 7" id="KW-0436">Ligase</keyword>
<evidence type="ECO:0000256" key="3">
    <source>
        <dbReference type="ARBA" id="ARBA00022840"/>
    </source>
</evidence>
<dbReference type="EMBL" id="LS991951">
    <property type="protein sequence ID" value="SYV97483.1"/>
    <property type="molecule type" value="Genomic_DNA"/>
</dbReference>
<keyword evidence="3" id="KW-0067">ATP-binding</keyword>
<dbReference type="Pfam" id="PF00133">
    <property type="entry name" value="tRNA-synt_1"/>
    <property type="match status" value="1"/>
</dbReference>
<dbReference type="Proteomes" id="UP000257559">
    <property type="component" value="Chromosome"/>
</dbReference>
<protein>
    <submittedName>
        <fullName evidence="7">Valine--tRNA ligase</fullName>
        <ecNumber evidence="7">6.1.1.9</ecNumber>
    </submittedName>
</protein>
<evidence type="ECO:0000256" key="4">
    <source>
        <dbReference type="ARBA" id="ARBA00022917"/>
    </source>
</evidence>
<evidence type="ECO:0000313" key="7">
    <source>
        <dbReference type="EMBL" id="SYV97483.1"/>
    </source>
</evidence>
<sequence length="37" mass="4308">MDHAGIATQSKVEDVIYKETGKTRHDFGREAFLEKLW</sequence>
<name>A0A3B0QCB4_9BACT</name>
<keyword evidence="8" id="KW-1185">Reference proteome</keyword>
<keyword evidence="2" id="KW-0547">Nucleotide-binding</keyword>
<feature type="non-terminal residue" evidence="7">
    <location>
        <position position="37"/>
    </location>
</feature>
<dbReference type="GO" id="GO:0005524">
    <property type="term" value="F:ATP binding"/>
    <property type="evidence" value="ECO:0007669"/>
    <property type="project" value="UniProtKB-KW"/>
</dbReference>
<organism evidence="7 8">
    <name type="scientific">Mycoplasmopsis edwardii</name>
    <dbReference type="NCBI Taxonomy" id="53558"/>
    <lineage>
        <taxon>Bacteria</taxon>
        <taxon>Bacillati</taxon>
        <taxon>Mycoplasmatota</taxon>
        <taxon>Mycoplasmoidales</taxon>
        <taxon>Metamycoplasmataceae</taxon>
        <taxon>Mycoplasmopsis</taxon>
    </lineage>
</organism>
<evidence type="ECO:0000256" key="1">
    <source>
        <dbReference type="ARBA" id="ARBA00022598"/>
    </source>
</evidence>
<accession>A0A3B0QCB4</accession>
<feature type="domain" description="Aminoacyl-tRNA synthetase class Ia" evidence="6">
    <location>
        <begin position="1"/>
        <end position="37"/>
    </location>
</feature>
<dbReference type="GO" id="GO:0004832">
    <property type="term" value="F:valine-tRNA ligase activity"/>
    <property type="evidence" value="ECO:0007669"/>
    <property type="project" value="UniProtKB-EC"/>
</dbReference>
<evidence type="ECO:0000313" key="8">
    <source>
        <dbReference type="Proteomes" id="UP000257559"/>
    </source>
</evidence>
<proteinExistence type="predicted"/>
<gene>
    <name evidence="7" type="primary">valS_3</name>
    <name evidence="7" type="ORF">NCTC10132_00849</name>
</gene>
<evidence type="ECO:0000256" key="5">
    <source>
        <dbReference type="ARBA" id="ARBA00023146"/>
    </source>
</evidence>
<keyword evidence="4" id="KW-0648">Protein biosynthesis</keyword>
<evidence type="ECO:0000256" key="2">
    <source>
        <dbReference type="ARBA" id="ARBA00022741"/>
    </source>
</evidence>
<dbReference type="KEGG" id="medw:NCTC10132_00849"/>
<reference evidence="8" key="1">
    <citation type="submission" date="2018-06" db="EMBL/GenBank/DDBJ databases">
        <authorList>
            <consortium name="Pathogen Informatics"/>
        </authorList>
    </citation>
    <scope>NUCLEOTIDE SEQUENCE [LARGE SCALE GENOMIC DNA]</scope>
    <source>
        <strain evidence="8">NCTC10132</strain>
    </source>
</reference>
<keyword evidence="5" id="KW-0030">Aminoacyl-tRNA synthetase</keyword>
<dbReference type="GO" id="GO:0006418">
    <property type="term" value="P:tRNA aminoacylation for protein translation"/>
    <property type="evidence" value="ECO:0007669"/>
    <property type="project" value="InterPro"/>
</dbReference>
<evidence type="ECO:0000259" key="6">
    <source>
        <dbReference type="Pfam" id="PF00133"/>
    </source>
</evidence>